<keyword evidence="3" id="KW-1185">Reference proteome</keyword>
<dbReference type="EMBL" id="OY726397">
    <property type="protein sequence ID" value="CAJ1500481.1"/>
    <property type="molecule type" value="Genomic_DNA"/>
</dbReference>
<evidence type="ECO:0008006" key="4">
    <source>
        <dbReference type="Google" id="ProtNLM"/>
    </source>
</evidence>
<dbReference type="RefSeq" id="WP_308481896.1">
    <property type="nucleotide sequence ID" value="NZ_OY726397.1"/>
</dbReference>
<protein>
    <recommendedName>
        <fullName evidence="4">Secreted protein</fullName>
    </recommendedName>
</protein>
<keyword evidence="1" id="KW-0732">Signal</keyword>
<proteinExistence type="predicted"/>
<accession>A0ABM9LKH0</accession>
<organism evidence="2 3">
    <name type="scientific">[Mycobacterium] burgundiense</name>
    <dbReference type="NCBI Taxonomy" id="3064286"/>
    <lineage>
        <taxon>Bacteria</taxon>
        <taxon>Bacillati</taxon>
        <taxon>Actinomycetota</taxon>
        <taxon>Actinomycetes</taxon>
        <taxon>Mycobacteriales</taxon>
        <taxon>Mycobacteriaceae</taxon>
        <taxon>Mycolicibacterium</taxon>
    </lineage>
</organism>
<evidence type="ECO:0000256" key="1">
    <source>
        <dbReference type="SAM" id="SignalP"/>
    </source>
</evidence>
<sequence length="167" mass="18086">MYWRISTAIAIGLLAVTSSTAQADAPTDPPPGPYPDQALILTSYDNPAPEEFFTASGAGVWFLSPLGLNCGIWDRGSFGCTGDIRGAPQGTSHIGWVNGNIVTRHDSYDPLLRFQFPSARAERSLPPRSYVSYNGTTCATMADTSTYCARGPFKFFITPTRTWLSPP</sequence>
<feature type="signal peptide" evidence="1">
    <location>
        <begin position="1"/>
        <end position="23"/>
    </location>
</feature>
<evidence type="ECO:0000313" key="3">
    <source>
        <dbReference type="Proteomes" id="UP001190465"/>
    </source>
</evidence>
<gene>
    <name evidence="2" type="ORF">MU0053_001682</name>
</gene>
<feature type="chain" id="PRO_5045940813" description="Secreted protein" evidence="1">
    <location>
        <begin position="24"/>
        <end position="167"/>
    </location>
</feature>
<dbReference type="Proteomes" id="UP001190465">
    <property type="component" value="Chromosome"/>
</dbReference>
<evidence type="ECO:0000313" key="2">
    <source>
        <dbReference type="EMBL" id="CAJ1500481.1"/>
    </source>
</evidence>
<name>A0ABM9LKH0_9MYCO</name>
<reference evidence="2 3" key="1">
    <citation type="submission" date="2023-08" db="EMBL/GenBank/DDBJ databases">
        <authorList>
            <person name="Folkvardsen B D."/>
            <person name="Norman A."/>
        </authorList>
    </citation>
    <scope>NUCLEOTIDE SEQUENCE [LARGE SCALE GENOMIC DNA]</scope>
    <source>
        <strain evidence="2 3">Mu0053</strain>
    </source>
</reference>